<gene>
    <name evidence="2" type="ORF">QYF68_31875</name>
</gene>
<feature type="transmembrane region" description="Helical" evidence="1">
    <location>
        <begin position="7"/>
        <end position="26"/>
    </location>
</feature>
<evidence type="ECO:0000313" key="3">
    <source>
        <dbReference type="Proteomes" id="UP001172687"/>
    </source>
</evidence>
<proteinExistence type="predicted"/>
<keyword evidence="3" id="KW-1185">Reference proteome</keyword>
<sequence>MHWTATVVLDLAAAACSVVLALWWTSGPIFERHIAMWVWEFVPVLVLVLASRRLHRRRFSAHFLDELERVLTSVSVSALLTLALGVLEVPRLAAGEAPGDYVRPGEVGVKLWVCARLVRSLTQR</sequence>
<keyword evidence="1" id="KW-1133">Transmembrane helix</keyword>
<dbReference type="Proteomes" id="UP001172687">
    <property type="component" value="Unassembled WGS sequence"/>
</dbReference>
<protein>
    <submittedName>
        <fullName evidence="2">Uncharacterized protein</fullName>
    </submittedName>
</protein>
<dbReference type="RefSeq" id="WP_301161882.1">
    <property type="nucleotide sequence ID" value="NZ_JAUHTC010000100.1"/>
</dbReference>
<dbReference type="EMBL" id="JAUHTC010000100">
    <property type="protein sequence ID" value="MDN4522386.1"/>
    <property type="molecule type" value="Genomic_DNA"/>
</dbReference>
<name>A0ABT8HNP6_MYCAO</name>
<organism evidence="2 3">
    <name type="scientific">Mycolicibacterium austroafricanum</name>
    <name type="common">Mycobacterium austroafricanum</name>
    <dbReference type="NCBI Taxonomy" id="39687"/>
    <lineage>
        <taxon>Bacteria</taxon>
        <taxon>Bacillati</taxon>
        <taxon>Actinomycetota</taxon>
        <taxon>Actinomycetes</taxon>
        <taxon>Mycobacteriales</taxon>
        <taxon>Mycobacteriaceae</taxon>
        <taxon>Mycolicibacterium</taxon>
    </lineage>
</organism>
<evidence type="ECO:0000313" key="2">
    <source>
        <dbReference type="EMBL" id="MDN4522386.1"/>
    </source>
</evidence>
<feature type="transmembrane region" description="Helical" evidence="1">
    <location>
        <begin position="32"/>
        <end position="50"/>
    </location>
</feature>
<evidence type="ECO:0000256" key="1">
    <source>
        <dbReference type="SAM" id="Phobius"/>
    </source>
</evidence>
<keyword evidence="1" id="KW-0472">Membrane</keyword>
<keyword evidence="1" id="KW-0812">Transmembrane</keyword>
<reference evidence="2" key="1">
    <citation type="submission" date="2023-07" db="EMBL/GenBank/DDBJ databases">
        <title>Degradation of tert-butanol by M. austroafricanum TBA100.</title>
        <authorList>
            <person name="Helbich S."/>
            <person name="Vainshtein Y."/>
        </authorList>
    </citation>
    <scope>NUCLEOTIDE SEQUENCE</scope>
    <source>
        <strain evidence="2">TBA100</strain>
    </source>
</reference>
<comment type="caution">
    <text evidence="2">The sequence shown here is derived from an EMBL/GenBank/DDBJ whole genome shotgun (WGS) entry which is preliminary data.</text>
</comment>
<accession>A0ABT8HNP6</accession>